<evidence type="ECO:0000313" key="2">
    <source>
        <dbReference type="EMBL" id="KAG6507101.1"/>
    </source>
</evidence>
<organism evidence="2 3">
    <name type="scientific">Zingiber officinale</name>
    <name type="common">Ginger</name>
    <name type="synonym">Amomum zingiber</name>
    <dbReference type="NCBI Taxonomy" id="94328"/>
    <lineage>
        <taxon>Eukaryota</taxon>
        <taxon>Viridiplantae</taxon>
        <taxon>Streptophyta</taxon>
        <taxon>Embryophyta</taxon>
        <taxon>Tracheophyta</taxon>
        <taxon>Spermatophyta</taxon>
        <taxon>Magnoliopsida</taxon>
        <taxon>Liliopsida</taxon>
        <taxon>Zingiberales</taxon>
        <taxon>Zingiberaceae</taxon>
        <taxon>Zingiber</taxon>
    </lineage>
</organism>
<reference evidence="2 3" key="1">
    <citation type="submission" date="2020-08" db="EMBL/GenBank/DDBJ databases">
        <title>Plant Genome Project.</title>
        <authorList>
            <person name="Zhang R.-G."/>
        </authorList>
    </citation>
    <scope>NUCLEOTIDE SEQUENCE [LARGE SCALE GENOMIC DNA]</scope>
    <source>
        <tissue evidence="2">Rhizome</tissue>
    </source>
</reference>
<dbReference type="EMBL" id="JACMSC010000009">
    <property type="protein sequence ID" value="KAG6507101.1"/>
    <property type="molecule type" value="Genomic_DNA"/>
</dbReference>
<proteinExistence type="predicted"/>
<gene>
    <name evidence="2" type="ORF">ZIOFF_032442</name>
</gene>
<dbReference type="Proteomes" id="UP000734854">
    <property type="component" value="Unassembled WGS sequence"/>
</dbReference>
<dbReference type="InterPro" id="IPR000477">
    <property type="entry name" value="RT_dom"/>
</dbReference>
<comment type="caution">
    <text evidence="2">The sequence shown here is derived from an EMBL/GenBank/DDBJ whole genome shotgun (WGS) entry which is preliminary data.</text>
</comment>
<accession>A0A8J5GGS3</accession>
<sequence>MEEIKQVVWDIHQDGVAGPDGFSVAFYKECWETIKEDVFEAVLDFFNGGTFPRGMAATTLVLIQKVRGENLILKLDMAKVYDRVQWAFLLNVMKAFRFSNRFMDIIKRCIADCWFFVRINGTLSGFFQSKRGLRQGDPIFSFAIHYLSKIFIERFVSALQ</sequence>
<feature type="domain" description="Reverse transcriptase" evidence="1">
    <location>
        <begin position="60"/>
        <end position="139"/>
    </location>
</feature>
<dbReference type="Pfam" id="PF00078">
    <property type="entry name" value="RVT_1"/>
    <property type="match status" value="1"/>
</dbReference>
<name>A0A8J5GGS3_ZINOF</name>
<evidence type="ECO:0000259" key="1">
    <source>
        <dbReference type="Pfam" id="PF00078"/>
    </source>
</evidence>
<dbReference type="PANTHER" id="PTHR46890:SF48">
    <property type="entry name" value="RNA-DIRECTED DNA POLYMERASE"/>
    <property type="match status" value="1"/>
</dbReference>
<dbReference type="PANTHER" id="PTHR46890">
    <property type="entry name" value="NON-LTR RETROLELEMENT REVERSE TRANSCRIPTASE-LIKE PROTEIN-RELATED"/>
    <property type="match status" value="1"/>
</dbReference>
<evidence type="ECO:0000313" key="3">
    <source>
        <dbReference type="Proteomes" id="UP000734854"/>
    </source>
</evidence>
<protein>
    <recommendedName>
        <fullName evidence="1">Reverse transcriptase domain-containing protein</fullName>
    </recommendedName>
</protein>
<keyword evidence="3" id="KW-1185">Reference proteome</keyword>
<dbReference type="InterPro" id="IPR052343">
    <property type="entry name" value="Retrotransposon-Effector_Assoc"/>
</dbReference>
<dbReference type="AlphaFoldDB" id="A0A8J5GGS3"/>